<dbReference type="EMBL" id="JBICBM010000015">
    <property type="protein sequence ID" value="MFF9885737.1"/>
    <property type="molecule type" value="Genomic_DNA"/>
</dbReference>
<gene>
    <name evidence="1" type="ORF">ACF1HC_29705</name>
</gene>
<name>A0ABW6Z3L3_9ACTN</name>
<protein>
    <submittedName>
        <fullName evidence="1">Uncharacterized protein</fullName>
    </submittedName>
</protein>
<dbReference type="Proteomes" id="UP001603418">
    <property type="component" value="Unassembled WGS sequence"/>
</dbReference>
<keyword evidence="2" id="KW-1185">Reference proteome</keyword>
<organism evidence="1 2">
    <name type="scientific">Streptomyces eurythermus</name>
    <dbReference type="NCBI Taxonomy" id="42237"/>
    <lineage>
        <taxon>Bacteria</taxon>
        <taxon>Bacillati</taxon>
        <taxon>Actinomycetota</taxon>
        <taxon>Actinomycetes</taxon>
        <taxon>Kitasatosporales</taxon>
        <taxon>Streptomycetaceae</taxon>
        <taxon>Streptomyces</taxon>
    </lineage>
</organism>
<evidence type="ECO:0000313" key="1">
    <source>
        <dbReference type="EMBL" id="MFF9885737.1"/>
    </source>
</evidence>
<reference evidence="1 2" key="1">
    <citation type="submission" date="2024-10" db="EMBL/GenBank/DDBJ databases">
        <title>The Natural Products Discovery Center: Release of the First 8490 Sequenced Strains for Exploring Actinobacteria Biosynthetic Diversity.</title>
        <authorList>
            <person name="Kalkreuter E."/>
            <person name="Kautsar S.A."/>
            <person name="Yang D."/>
            <person name="Bader C.D."/>
            <person name="Teijaro C.N."/>
            <person name="Fluegel L."/>
            <person name="Davis C.M."/>
            <person name="Simpson J.R."/>
            <person name="Lauterbach L."/>
            <person name="Steele A.D."/>
            <person name="Gui C."/>
            <person name="Meng S."/>
            <person name="Li G."/>
            <person name="Viehrig K."/>
            <person name="Ye F."/>
            <person name="Su P."/>
            <person name="Kiefer A.F."/>
            <person name="Nichols A."/>
            <person name="Cepeda A.J."/>
            <person name="Yan W."/>
            <person name="Fan B."/>
            <person name="Jiang Y."/>
            <person name="Adhikari A."/>
            <person name="Zheng C.-J."/>
            <person name="Schuster L."/>
            <person name="Cowan T.M."/>
            <person name="Smanski M.J."/>
            <person name="Chevrette M.G."/>
            <person name="De Carvalho L.P.S."/>
            <person name="Shen B."/>
        </authorList>
    </citation>
    <scope>NUCLEOTIDE SEQUENCE [LARGE SCALE GENOMIC DNA]</scope>
    <source>
        <strain evidence="1 2">NPDC013366</strain>
    </source>
</reference>
<comment type="caution">
    <text evidence="1">The sequence shown here is derived from an EMBL/GenBank/DDBJ whole genome shotgun (WGS) entry which is preliminary data.</text>
</comment>
<proteinExistence type="predicted"/>
<evidence type="ECO:0000313" key="2">
    <source>
        <dbReference type="Proteomes" id="UP001603418"/>
    </source>
</evidence>
<sequence>MTPLLSTRYQWQLGFAEIPRPLALPRDYDVVRVGMVLGLSAIETMIDEAHRVGPLLCCLEHRRLLVPVRAGTAHWWGAPHSDCVDGAVRQCRPDGGWAGCHSRLWMLPAGRLASATTEPGALHHHLSQTRSQLRDVSGQLQAVGVREACHA</sequence>
<accession>A0ABW6Z3L3</accession>
<dbReference type="RefSeq" id="WP_051815844.1">
    <property type="nucleotide sequence ID" value="NZ_JBFACJ010000024.1"/>
</dbReference>